<dbReference type="Proteomes" id="UP000070533">
    <property type="component" value="Unassembled WGS sequence"/>
</dbReference>
<dbReference type="eggNOG" id="ENOG502ZFUJ">
    <property type="taxonomic scope" value="Bacteria"/>
</dbReference>
<accession>A0A133PWC9</accession>
<dbReference type="AlphaFoldDB" id="A0A133PWC9"/>
<protein>
    <recommendedName>
        <fullName evidence="3">ATP-grasp domain-containing protein</fullName>
    </recommendedName>
</protein>
<keyword evidence="2" id="KW-1185">Reference proteome</keyword>
<organism evidence="1 2">
    <name type="scientific">Prevotella corporis</name>
    <dbReference type="NCBI Taxonomy" id="28128"/>
    <lineage>
        <taxon>Bacteria</taxon>
        <taxon>Pseudomonadati</taxon>
        <taxon>Bacteroidota</taxon>
        <taxon>Bacteroidia</taxon>
        <taxon>Bacteroidales</taxon>
        <taxon>Prevotellaceae</taxon>
        <taxon>Prevotella</taxon>
    </lineage>
</organism>
<proteinExistence type="predicted"/>
<dbReference type="OrthoDB" id="5291617at2"/>
<name>A0A133PWC9_9BACT</name>
<sequence length="359" mass="41013">MNLYVFNPEHDLALAQDDKNFTAPHAGRLLRSDLGFIPSFWANNGDIVLIDNIECAHRSFCNCGKYEKQVKFVDSLTVQPLLEEVTRVVPWGWDICITEQLRRIGLRNELLPNNHLLSKYKSLSNRQTSVKVLGDLVRSINNKSIIGRSCYVTTLEELQQQVCNNDLSVIKAPWSGSGRGIRYVKHEMNNHQTNWAKNIISNQGGIVIEPYYNKVKDFAMEFFVDCREVRYVGLSLFETVHGVYTGSMIAPEQDKLRRLSSYFSPSLLDIVRNHILKALTDELLCNYFGPVGVDMMVIENPLNKNGETHNNLLHPMVEINLRQTMGHVALAISKNIGNMHRLMHIAYDGTHYHLNIDEM</sequence>
<evidence type="ECO:0008006" key="3">
    <source>
        <dbReference type="Google" id="ProtNLM"/>
    </source>
</evidence>
<dbReference type="SUPFAM" id="SSF56059">
    <property type="entry name" value="Glutathione synthetase ATP-binding domain-like"/>
    <property type="match status" value="1"/>
</dbReference>
<dbReference type="PATRIC" id="fig|28128.5.peg.2357"/>
<evidence type="ECO:0000313" key="2">
    <source>
        <dbReference type="Proteomes" id="UP000070533"/>
    </source>
</evidence>
<dbReference type="EMBL" id="LRQG01000215">
    <property type="protein sequence ID" value="KXA33796.1"/>
    <property type="molecule type" value="Genomic_DNA"/>
</dbReference>
<gene>
    <name evidence="1" type="ORF">HMPREF3226_02290</name>
</gene>
<dbReference type="STRING" id="28128.HMPREF3226_02290"/>
<reference evidence="2" key="1">
    <citation type="submission" date="2016-01" db="EMBL/GenBank/DDBJ databases">
        <authorList>
            <person name="Mitreva M."/>
            <person name="Pepin K.H."/>
            <person name="Mihindukulasuriya K.A."/>
            <person name="Fulton R."/>
            <person name="Fronick C."/>
            <person name="O'Laughlin M."/>
            <person name="Miner T."/>
            <person name="Herter B."/>
            <person name="Rosa B.A."/>
            <person name="Cordes M."/>
            <person name="Tomlinson C."/>
            <person name="Wollam A."/>
            <person name="Palsikar V.B."/>
            <person name="Mardis E.R."/>
            <person name="Wilson R.K."/>
        </authorList>
    </citation>
    <scope>NUCLEOTIDE SEQUENCE [LARGE SCALE GENOMIC DNA]</scope>
    <source>
        <strain evidence="2">MJR7716</strain>
    </source>
</reference>
<evidence type="ECO:0000313" key="1">
    <source>
        <dbReference type="EMBL" id="KXA33796.1"/>
    </source>
</evidence>
<dbReference type="RefSeq" id="WP_060941170.1">
    <property type="nucleotide sequence ID" value="NZ_KQ957316.1"/>
</dbReference>
<comment type="caution">
    <text evidence="1">The sequence shown here is derived from an EMBL/GenBank/DDBJ whole genome shotgun (WGS) entry which is preliminary data.</text>
</comment>